<feature type="region of interest" description="Disordered" evidence="3">
    <location>
        <begin position="45"/>
        <end position="85"/>
    </location>
</feature>
<accession>A0ABM0GJ45</accession>
<keyword evidence="2" id="KW-0678">Repressor</keyword>
<proteinExistence type="inferred from homology"/>
<sequence>MKLLENSQLEAISDALSIETGDCKIYGKVESYSCKMAGNDKRLFKTMSHDGQSPHELQALSPPQTQMSLSPNRQYSRSTSSEGEGPLCDTCSRKMLFYLTSTLNASFHPDYDFSDTKSHEFSREPSLQWVVNAIDSNMFATGGAMYSAIKSKLWSAIDNEVSLPECEFYSYNPDLECDPFGEGGVLWSFNYFFYNKKMKRILFYSCRAVSSSAGQVSADSGIGQDLGMEMDGDDMQEDYIDEDDLTYSSHERVTPLLY</sequence>
<keyword evidence="2" id="KW-0539">Nucleus</keyword>
<evidence type="ECO:0000313" key="4">
    <source>
        <dbReference type="Proteomes" id="UP000694865"/>
    </source>
</evidence>
<dbReference type="InterPro" id="IPR038564">
    <property type="entry name" value="Maf1_sf"/>
</dbReference>
<dbReference type="PANTHER" id="PTHR22504">
    <property type="entry name" value="REPRESSOR OF RNA POLYMERASE III TRANSCRIPTION MAF1"/>
    <property type="match status" value="1"/>
</dbReference>
<dbReference type="Gene3D" id="3.40.1000.50">
    <property type="entry name" value="Repressor of RNA polymerase III transcription Maf1"/>
    <property type="match status" value="2"/>
</dbReference>
<name>A0ABM0GJ45_SACKO</name>
<reference evidence="5" key="1">
    <citation type="submission" date="2025-08" db="UniProtKB">
        <authorList>
            <consortium name="RefSeq"/>
        </authorList>
    </citation>
    <scope>IDENTIFICATION</scope>
    <source>
        <tissue evidence="5">Testes</tissue>
    </source>
</reference>
<protein>
    <recommendedName>
        <fullName evidence="2">Repressor of RNA polymerase III transcription MAF1</fullName>
    </recommendedName>
</protein>
<keyword evidence="2" id="KW-0805">Transcription regulation</keyword>
<comment type="similarity">
    <text evidence="1 2">Belongs to the MAF1 family.</text>
</comment>
<keyword evidence="2" id="KW-0804">Transcription</keyword>
<dbReference type="RefSeq" id="XP_002730978.1">
    <property type="nucleotide sequence ID" value="XM_002730932.2"/>
</dbReference>
<dbReference type="PIRSF" id="PIRSF037240">
    <property type="entry name" value="RNA_polIII_Trep_MAF1"/>
    <property type="match status" value="1"/>
</dbReference>
<evidence type="ECO:0000313" key="5">
    <source>
        <dbReference type="RefSeq" id="XP_002730978.1"/>
    </source>
</evidence>
<evidence type="ECO:0000256" key="2">
    <source>
        <dbReference type="PIRNR" id="PIRNR037240"/>
    </source>
</evidence>
<comment type="function">
    <text evidence="2">Element of the TORC1 signaling pathway that acts as a mediator of diverse signals and that represses RNA polymerase III transcription. Inhibits the de novo assembly of TFIIIB onto DNA.</text>
</comment>
<dbReference type="GeneID" id="100378797"/>
<dbReference type="InterPro" id="IPR015257">
    <property type="entry name" value="Maf1"/>
</dbReference>
<evidence type="ECO:0000256" key="3">
    <source>
        <dbReference type="SAM" id="MobiDB-lite"/>
    </source>
</evidence>
<dbReference type="Proteomes" id="UP000694865">
    <property type="component" value="Unplaced"/>
</dbReference>
<organism evidence="4 5">
    <name type="scientific">Saccoglossus kowalevskii</name>
    <name type="common">Acorn worm</name>
    <dbReference type="NCBI Taxonomy" id="10224"/>
    <lineage>
        <taxon>Eukaryota</taxon>
        <taxon>Metazoa</taxon>
        <taxon>Hemichordata</taxon>
        <taxon>Enteropneusta</taxon>
        <taxon>Harrimaniidae</taxon>
        <taxon>Saccoglossus</taxon>
    </lineage>
</organism>
<keyword evidence="4" id="KW-1185">Reference proteome</keyword>
<evidence type="ECO:0000256" key="1">
    <source>
        <dbReference type="ARBA" id="ARBA00006231"/>
    </source>
</evidence>
<comment type="subcellular location">
    <subcellularLocation>
        <location evidence="2">Nucleus</location>
    </subcellularLocation>
</comment>
<feature type="compositionally biased region" description="Polar residues" evidence="3">
    <location>
        <begin position="61"/>
        <end position="82"/>
    </location>
</feature>
<gene>
    <name evidence="5" type="primary">LOC100378797</name>
</gene>
<dbReference type="Pfam" id="PF09174">
    <property type="entry name" value="Maf1"/>
    <property type="match status" value="1"/>
</dbReference>
<dbReference type="PANTHER" id="PTHR22504:SF0">
    <property type="entry name" value="REPRESSOR OF RNA POLYMERASE III TRANSCRIPTION MAF1 HOMOLOG"/>
    <property type="match status" value="1"/>
</dbReference>